<dbReference type="Pfam" id="PF07727">
    <property type="entry name" value="RVT_2"/>
    <property type="match status" value="1"/>
</dbReference>
<evidence type="ECO:0000313" key="3">
    <source>
        <dbReference type="Proteomes" id="UP000315295"/>
    </source>
</evidence>
<dbReference type="PANTHER" id="PTHR11439">
    <property type="entry name" value="GAG-POL-RELATED RETROTRANSPOSON"/>
    <property type="match status" value="1"/>
</dbReference>
<protein>
    <recommendedName>
        <fullName evidence="1">Reverse transcriptase Ty1/copia-type domain-containing protein</fullName>
    </recommendedName>
</protein>
<evidence type="ECO:0000259" key="1">
    <source>
        <dbReference type="Pfam" id="PF07727"/>
    </source>
</evidence>
<feature type="domain" description="Reverse transcriptase Ty1/copia-type" evidence="1">
    <location>
        <begin position="4"/>
        <end position="62"/>
    </location>
</feature>
<proteinExistence type="predicted"/>
<dbReference type="Proteomes" id="UP000315295">
    <property type="component" value="Unassembled WGS sequence"/>
</dbReference>
<gene>
    <name evidence="2" type="ORF">C1H46_015462</name>
</gene>
<evidence type="ECO:0000313" key="2">
    <source>
        <dbReference type="EMBL" id="TQD98819.1"/>
    </source>
</evidence>
<comment type="caution">
    <text evidence="2">The sequence shown here is derived from an EMBL/GenBank/DDBJ whole genome shotgun (WGS) entry which is preliminary data.</text>
</comment>
<dbReference type="STRING" id="106549.A0A540MK55"/>
<dbReference type="InterPro" id="IPR013103">
    <property type="entry name" value="RVT_2"/>
</dbReference>
<accession>A0A540MK55</accession>
<dbReference type="EMBL" id="VIEB01000246">
    <property type="protein sequence ID" value="TQD98819.1"/>
    <property type="molecule type" value="Genomic_DNA"/>
</dbReference>
<dbReference type="AlphaFoldDB" id="A0A540MK55"/>
<organism evidence="2 3">
    <name type="scientific">Malus baccata</name>
    <name type="common">Siberian crab apple</name>
    <name type="synonym">Pyrus baccata</name>
    <dbReference type="NCBI Taxonomy" id="106549"/>
    <lineage>
        <taxon>Eukaryota</taxon>
        <taxon>Viridiplantae</taxon>
        <taxon>Streptophyta</taxon>
        <taxon>Embryophyta</taxon>
        <taxon>Tracheophyta</taxon>
        <taxon>Spermatophyta</taxon>
        <taxon>Magnoliopsida</taxon>
        <taxon>eudicotyledons</taxon>
        <taxon>Gunneridae</taxon>
        <taxon>Pentapetalae</taxon>
        <taxon>rosids</taxon>
        <taxon>fabids</taxon>
        <taxon>Rosales</taxon>
        <taxon>Rosaceae</taxon>
        <taxon>Amygdaloideae</taxon>
        <taxon>Maleae</taxon>
        <taxon>Malus</taxon>
    </lineage>
</organism>
<name>A0A540MK55_MALBA</name>
<sequence length="127" mass="14247">MDHLIKKLGSLFSMKDLGNLSYFLGIEVKYEGDSMHLCQSKYALYLLSRTKFIEAKPISTPVSFGQKLSAYVGDPCADLALYRSVVGALQYLTITRLDLSYAVNQVCQFMHSPKNTHWMAVKQSLGT</sequence>
<reference evidence="2 3" key="1">
    <citation type="journal article" date="2019" name="G3 (Bethesda)">
        <title>Sequencing of a Wild Apple (Malus baccata) Genome Unravels the Differences Between Cultivated and Wild Apple Species Regarding Disease Resistance and Cold Tolerance.</title>
        <authorList>
            <person name="Chen X."/>
        </authorList>
    </citation>
    <scope>NUCLEOTIDE SEQUENCE [LARGE SCALE GENOMIC DNA]</scope>
    <source>
        <strain evidence="3">cv. Shandingzi</strain>
        <tissue evidence="2">Leaves</tissue>
    </source>
</reference>
<dbReference type="PANTHER" id="PTHR11439:SF455">
    <property type="entry name" value="RLK (RECEPTOR-LIKE PROTEIN KINASE) 8, PUTATIVE-RELATED"/>
    <property type="match status" value="1"/>
</dbReference>
<keyword evidence="3" id="KW-1185">Reference proteome</keyword>